<keyword evidence="3" id="KW-1185">Reference proteome</keyword>
<dbReference type="OrthoDB" id="1491115at2"/>
<evidence type="ECO:0000313" key="2">
    <source>
        <dbReference type="EMBL" id="ANE44441.1"/>
    </source>
</evidence>
<evidence type="ECO:0008006" key="4">
    <source>
        <dbReference type="Google" id="ProtNLM"/>
    </source>
</evidence>
<name>A0A172TBT1_9DEIO</name>
<dbReference type="STRING" id="1182568.SU48_12465"/>
<feature type="region of interest" description="Disordered" evidence="1">
    <location>
        <begin position="1"/>
        <end position="35"/>
    </location>
</feature>
<dbReference type="AlphaFoldDB" id="A0A172TBT1"/>
<dbReference type="InterPro" id="IPR018721">
    <property type="entry name" value="DUF2252"/>
</dbReference>
<protein>
    <recommendedName>
        <fullName evidence="4">DUF2252 domain-containing protein</fullName>
    </recommendedName>
</protein>
<dbReference type="PANTHER" id="PTHR39441">
    <property type="entry name" value="DUF2252 DOMAIN-CONTAINING PROTEIN"/>
    <property type="match status" value="1"/>
</dbReference>
<sequence length="460" mass="50792">MAHIQAQPLSAHALPSRAERREKGRAHRAEVPRESHATFTPAADRVNVLDVLQAGAKGCIPGLIPLRYGRMVASPFAFFRGTAGIMAADLAHTPTTGERVQASGDAHCANFGAFATGERNLVFDLNDFDETLRAPWEWDIKRLAASVVLAARGAGHSEPDACFAAQSAARAYRLHLRDYACMTHLDVWYDRIDATEALEDMAADAREQGQEMFRKAQGRTQLHTLSKLAHKEGKQWMLRDDPPLLTHTDDPEAASWLDEVRSGYFDSVPADRRALLSRYHLTDWALKVTGVGSCGRRVLVLLLAADGDDVIFLQVKEARPSVLEPFAGKTVARNSAHRIVRGQQLMQAASDPFLGWATRGEHCFYVRQLRDMKGRFDLEEVTPRSLEEIAELCGWALARAHARTGDAATIGTYLGKKEKFDGAIARFATLYADQAERDHAVLEQAVKSGAIEIETDPDDE</sequence>
<dbReference type="Pfam" id="PF10009">
    <property type="entry name" value="DUF2252"/>
    <property type="match status" value="1"/>
</dbReference>
<dbReference type="PANTHER" id="PTHR39441:SF1">
    <property type="entry name" value="DUF2252 DOMAIN-CONTAINING PROTEIN"/>
    <property type="match status" value="1"/>
</dbReference>
<evidence type="ECO:0000256" key="1">
    <source>
        <dbReference type="SAM" id="MobiDB-lite"/>
    </source>
</evidence>
<dbReference type="KEGG" id="dpu:SU48_12465"/>
<dbReference type="Proteomes" id="UP000077363">
    <property type="component" value="Chromosome"/>
</dbReference>
<gene>
    <name evidence="2" type="ORF">SU48_12465</name>
</gene>
<proteinExistence type="predicted"/>
<dbReference type="EMBL" id="CP011387">
    <property type="protein sequence ID" value="ANE44441.1"/>
    <property type="molecule type" value="Genomic_DNA"/>
</dbReference>
<organism evidence="2 3">
    <name type="scientific">Deinococcus puniceus</name>
    <dbReference type="NCBI Taxonomy" id="1182568"/>
    <lineage>
        <taxon>Bacteria</taxon>
        <taxon>Thermotogati</taxon>
        <taxon>Deinococcota</taxon>
        <taxon>Deinococci</taxon>
        <taxon>Deinococcales</taxon>
        <taxon>Deinococcaceae</taxon>
        <taxon>Deinococcus</taxon>
    </lineage>
</organism>
<dbReference type="PATRIC" id="fig|1182568.3.peg.2577"/>
<reference evidence="2 3" key="1">
    <citation type="submission" date="2015-01" db="EMBL/GenBank/DDBJ databases">
        <title>Deinococcus puniceus/DY1/ whole genome sequencing.</title>
        <authorList>
            <person name="Kim M.K."/>
            <person name="Srinivasan S."/>
            <person name="Lee J.-J."/>
        </authorList>
    </citation>
    <scope>NUCLEOTIDE SEQUENCE [LARGE SCALE GENOMIC DNA]</scope>
    <source>
        <strain evidence="2 3">DY1</strain>
    </source>
</reference>
<dbReference type="RefSeq" id="WP_064015523.1">
    <property type="nucleotide sequence ID" value="NZ_CP011387.1"/>
</dbReference>
<accession>A0A172TBT1</accession>
<evidence type="ECO:0000313" key="3">
    <source>
        <dbReference type="Proteomes" id="UP000077363"/>
    </source>
</evidence>
<feature type="compositionally biased region" description="Basic and acidic residues" evidence="1">
    <location>
        <begin position="17"/>
        <end position="35"/>
    </location>
</feature>